<dbReference type="InterPro" id="IPR007269">
    <property type="entry name" value="ICMT_MeTrfase"/>
</dbReference>
<dbReference type="PANTHER" id="PTHR12714">
    <property type="entry name" value="PROTEIN-S ISOPRENYLCYSTEINE O-METHYLTRANSFERASE"/>
    <property type="match status" value="1"/>
</dbReference>
<dbReference type="GO" id="GO:0032259">
    <property type="term" value="P:methylation"/>
    <property type="evidence" value="ECO:0007669"/>
    <property type="project" value="UniProtKB-KW"/>
</dbReference>
<keyword evidence="5 7" id="KW-0489">Methyltransferase</keyword>
<gene>
    <name evidence="7" type="ORF">B0T25DRAFT_537210</name>
</gene>
<dbReference type="Pfam" id="PF04140">
    <property type="entry name" value="ICMT"/>
    <property type="match status" value="1"/>
</dbReference>
<protein>
    <recommendedName>
        <fullName evidence="5">Protein-S-isoprenylcysteine O-methyltransferase</fullName>
        <ecNumber evidence="5">2.1.1.100</ecNumber>
    </recommendedName>
</protein>
<evidence type="ECO:0000313" key="7">
    <source>
        <dbReference type="EMBL" id="KAK3356699.1"/>
    </source>
</evidence>
<feature type="transmembrane region" description="Helical" evidence="5">
    <location>
        <begin position="61"/>
        <end position="79"/>
    </location>
</feature>
<proteinExistence type="inferred from homology"/>
<comment type="catalytic activity">
    <reaction evidence="5">
        <text>[protein]-C-terminal S-[(2E,6E)-farnesyl]-L-cysteine + S-adenosyl-L-methionine = [protein]-C-terminal S-[(2E,6E)-farnesyl]-L-cysteine methyl ester + S-adenosyl-L-homocysteine</text>
        <dbReference type="Rhea" id="RHEA:21672"/>
        <dbReference type="Rhea" id="RHEA-COMP:12125"/>
        <dbReference type="Rhea" id="RHEA-COMP:12126"/>
        <dbReference type="ChEBI" id="CHEBI:57856"/>
        <dbReference type="ChEBI" id="CHEBI:59789"/>
        <dbReference type="ChEBI" id="CHEBI:90510"/>
        <dbReference type="ChEBI" id="CHEBI:90511"/>
        <dbReference type="EC" id="2.1.1.100"/>
    </reaction>
</comment>
<keyword evidence="6" id="KW-0732">Signal</keyword>
<dbReference type="EC" id="2.1.1.100" evidence="5"/>
<organism evidence="7 8">
    <name type="scientific">Lasiosphaeria hispida</name>
    <dbReference type="NCBI Taxonomy" id="260671"/>
    <lineage>
        <taxon>Eukaryota</taxon>
        <taxon>Fungi</taxon>
        <taxon>Dikarya</taxon>
        <taxon>Ascomycota</taxon>
        <taxon>Pezizomycotina</taxon>
        <taxon>Sordariomycetes</taxon>
        <taxon>Sordariomycetidae</taxon>
        <taxon>Sordariales</taxon>
        <taxon>Lasiosphaeriaceae</taxon>
        <taxon>Lasiosphaeria</taxon>
    </lineage>
</organism>
<evidence type="ECO:0000256" key="3">
    <source>
        <dbReference type="ARBA" id="ARBA00022989"/>
    </source>
</evidence>
<dbReference type="AlphaFoldDB" id="A0AAJ0MFG0"/>
<evidence type="ECO:0000313" key="8">
    <source>
        <dbReference type="Proteomes" id="UP001275084"/>
    </source>
</evidence>
<keyword evidence="8" id="KW-1185">Reference proteome</keyword>
<reference evidence="7" key="1">
    <citation type="journal article" date="2023" name="Mol. Phylogenet. Evol.">
        <title>Genome-scale phylogeny and comparative genomics of the fungal order Sordariales.</title>
        <authorList>
            <person name="Hensen N."/>
            <person name="Bonometti L."/>
            <person name="Westerberg I."/>
            <person name="Brannstrom I.O."/>
            <person name="Guillou S."/>
            <person name="Cros-Aarteil S."/>
            <person name="Calhoun S."/>
            <person name="Haridas S."/>
            <person name="Kuo A."/>
            <person name="Mondo S."/>
            <person name="Pangilinan J."/>
            <person name="Riley R."/>
            <person name="LaButti K."/>
            <person name="Andreopoulos B."/>
            <person name="Lipzen A."/>
            <person name="Chen C."/>
            <person name="Yan M."/>
            <person name="Daum C."/>
            <person name="Ng V."/>
            <person name="Clum A."/>
            <person name="Steindorff A."/>
            <person name="Ohm R.A."/>
            <person name="Martin F."/>
            <person name="Silar P."/>
            <person name="Natvig D.O."/>
            <person name="Lalanne C."/>
            <person name="Gautier V."/>
            <person name="Ament-Velasquez S.L."/>
            <person name="Kruys A."/>
            <person name="Hutchinson M.I."/>
            <person name="Powell A.J."/>
            <person name="Barry K."/>
            <person name="Miller A.N."/>
            <person name="Grigoriev I.V."/>
            <person name="Debuchy R."/>
            <person name="Gladieux P."/>
            <person name="Hiltunen Thoren M."/>
            <person name="Johannesson H."/>
        </authorList>
    </citation>
    <scope>NUCLEOTIDE SEQUENCE</scope>
    <source>
        <strain evidence="7">CBS 955.72</strain>
    </source>
</reference>
<keyword evidence="5" id="KW-0256">Endoplasmic reticulum</keyword>
<keyword evidence="3 5" id="KW-1133">Transmembrane helix</keyword>
<dbReference type="PANTHER" id="PTHR12714:SF9">
    <property type="entry name" value="PROTEIN-S-ISOPRENYLCYSTEINE O-METHYLTRANSFERASE"/>
    <property type="match status" value="1"/>
</dbReference>
<dbReference type="Gene3D" id="1.20.120.1630">
    <property type="match status" value="1"/>
</dbReference>
<comment type="caution">
    <text evidence="7">The sequence shown here is derived from an EMBL/GenBank/DDBJ whole genome shotgun (WGS) entry which is preliminary data.</text>
</comment>
<feature type="transmembrane region" description="Helical" evidence="5">
    <location>
        <begin position="157"/>
        <end position="178"/>
    </location>
</feature>
<evidence type="ECO:0000256" key="2">
    <source>
        <dbReference type="ARBA" id="ARBA00022692"/>
    </source>
</evidence>
<evidence type="ECO:0000256" key="6">
    <source>
        <dbReference type="SAM" id="SignalP"/>
    </source>
</evidence>
<comment type="subcellular location">
    <subcellularLocation>
        <location evidence="5">Endoplasmic reticulum membrane</location>
        <topology evidence="5">Multi-pass membrane protein</topology>
    </subcellularLocation>
    <subcellularLocation>
        <location evidence="1">Membrane</location>
        <topology evidence="1">Multi-pass membrane protein</topology>
    </subcellularLocation>
</comment>
<dbReference type="GO" id="GO:0004671">
    <property type="term" value="F:protein C-terminal S-isoprenylcysteine carboxyl O-methyltransferase activity"/>
    <property type="evidence" value="ECO:0007669"/>
    <property type="project" value="UniProtKB-EC"/>
</dbReference>
<comment type="similarity">
    <text evidence="5">Belongs to the class VI-like SAM-binding methyltransferase superfamily. Isoprenylcysteine carboxyl methyltransferase family.</text>
</comment>
<sequence length="241" mass="26614">MSPGAASIALSGAFLFSAALTHRAWTPPNPSPTHGSSSPSSSPLPKDDAGIIWRRAQTRRLVASILWLVHALFTLFYPTPPTLFCPNPDNLSPILFTWTPFATAVIAIIAIAAPIRLLAFEQLGENFTFRLARPKTKRLVTTGLYRFVQHPSYPTNWLILVANLALLLRLDGVLGCFLPNAVVKFAMGGGVWLGVLVGVGGLAMWGVWTRVKHEEAMLKEVFGKEWEEYHARTKRFVPWVV</sequence>
<evidence type="ECO:0000256" key="4">
    <source>
        <dbReference type="ARBA" id="ARBA00023136"/>
    </source>
</evidence>
<accession>A0AAJ0MFG0</accession>
<dbReference type="EMBL" id="JAUIQD010000003">
    <property type="protein sequence ID" value="KAK3356699.1"/>
    <property type="molecule type" value="Genomic_DNA"/>
</dbReference>
<feature type="transmembrane region" description="Helical" evidence="5">
    <location>
        <begin position="91"/>
        <end position="115"/>
    </location>
</feature>
<feature type="chain" id="PRO_5042561779" description="Protein-S-isoprenylcysteine O-methyltransferase" evidence="6">
    <location>
        <begin position="20"/>
        <end position="241"/>
    </location>
</feature>
<evidence type="ECO:0000256" key="1">
    <source>
        <dbReference type="ARBA" id="ARBA00004141"/>
    </source>
</evidence>
<name>A0AAJ0MFG0_9PEZI</name>
<dbReference type="GO" id="GO:0005789">
    <property type="term" value="C:endoplasmic reticulum membrane"/>
    <property type="evidence" value="ECO:0007669"/>
    <property type="project" value="UniProtKB-SubCell"/>
</dbReference>
<feature type="signal peptide" evidence="6">
    <location>
        <begin position="1"/>
        <end position="19"/>
    </location>
</feature>
<reference evidence="7" key="2">
    <citation type="submission" date="2023-06" db="EMBL/GenBank/DDBJ databases">
        <authorList>
            <consortium name="Lawrence Berkeley National Laboratory"/>
            <person name="Haridas S."/>
            <person name="Hensen N."/>
            <person name="Bonometti L."/>
            <person name="Westerberg I."/>
            <person name="Brannstrom I.O."/>
            <person name="Guillou S."/>
            <person name="Cros-Aarteil S."/>
            <person name="Calhoun S."/>
            <person name="Kuo A."/>
            <person name="Mondo S."/>
            <person name="Pangilinan J."/>
            <person name="Riley R."/>
            <person name="Labutti K."/>
            <person name="Andreopoulos B."/>
            <person name="Lipzen A."/>
            <person name="Chen C."/>
            <person name="Yanf M."/>
            <person name="Daum C."/>
            <person name="Ng V."/>
            <person name="Clum A."/>
            <person name="Steindorff A."/>
            <person name="Ohm R."/>
            <person name="Martin F."/>
            <person name="Silar P."/>
            <person name="Natvig D."/>
            <person name="Lalanne C."/>
            <person name="Gautier V."/>
            <person name="Ament-Velasquez S.L."/>
            <person name="Kruys A."/>
            <person name="Hutchinson M.I."/>
            <person name="Powell A.J."/>
            <person name="Barry K."/>
            <person name="Miller A.N."/>
            <person name="Grigoriev I.V."/>
            <person name="Debuchy R."/>
            <person name="Gladieux P."/>
            <person name="Thoren M.H."/>
            <person name="Johannesson H."/>
        </authorList>
    </citation>
    <scope>NUCLEOTIDE SEQUENCE</scope>
    <source>
        <strain evidence="7">CBS 955.72</strain>
    </source>
</reference>
<keyword evidence="5" id="KW-0949">S-adenosyl-L-methionine</keyword>
<evidence type="ECO:0000256" key="5">
    <source>
        <dbReference type="RuleBase" id="RU362022"/>
    </source>
</evidence>
<keyword evidence="5 7" id="KW-0808">Transferase</keyword>
<keyword evidence="4 5" id="KW-0472">Membrane</keyword>
<dbReference type="Proteomes" id="UP001275084">
    <property type="component" value="Unassembled WGS sequence"/>
</dbReference>
<feature type="transmembrane region" description="Helical" evidence="5">
    <location>
        <begin position="190"/>
        <end position="208"/>
    </location>
</feature>
<keyword evidence="2 5" id="KW-0812">Transmembrane</keyword>